<protein>
    <submittedName>
        <fullName evidence="2">Alba domain-containing protein</fullName>
    </submittedName>
</protein>
<organism evidence="1 2">
    <name type="scientific">Rhabditophanes sp. KR3021</name>
    <dbReference type="NCBI Taxonomy" id="114890"/>
    <lineage>
        <taxon>Eukaryota</taxon>
        <taxon>Metazoa</taxon>
        <taxon>Ecdysozoa</taxon>
        <taxon>Nematoda</taxon>
        <taxon>Chromadorea</taxon>
        <taxon>Rhabditida</taxon>
        <taxon>Tylenchina</taxon>
        <taxon>Panagrolaimomorpha</taxon>
        <taxon>Strongyloidoidea</taxon>
        <taxon>Alloionematidae</taxon>
        <taxon>Rhabditophanes</taxon>
    </lineage>
</organism>
<proteinExistence type="predicted"/>
<sequence length="180" mass="20702">MGDVNETKMSDGQLHSKYDGKLIHYLKIKEKLDGAESFFDVSIHYSDCTSLNVTPTYKDNNEHDSGVEDDCKRSPKQIDATTHFEIENYYLLNNQKLVKLLEEAELEEDCSIHAEIINSTYLLRYISRLIQQTKHINKIDIIYHPQQSADPLIDLIGGIECADHITIVCCDKIQKIIKMK</sequence>
<reference evidence="2" key="1">
    <citation type="submission" date="2016-11" db="UniProtKB">
        <authorList>
            <consortium name="WormBaseParasite"/>
        </authorList>
    </citation>
    <scope>IDENTIFICATION</scope>
    <source>
        <strain evidence="2">KR3021</strain>
    </source>
</reference>
<evidence type="ECO:0000313" key="2">
    <source>
        <dbReference type="WBParaSite" id="RSKR_0000291700.1"/>
    </source>
</evidence>
<name>A0AC35TQD0_9BILA</name>
<dbReference type="Proteomes" id="UP000095286">
    <property type="component" value="Unplaced"/>
</dbReference>
<accession>A0AC35TQD0</accession>
<evidence type="ECO:0000313" key="1">
    <source>
        <dbReference type="Proteomes" id="UP000095286"/>
    </source>
</evidence>
<dbReference type="WBParaSite" id="RSKR_0000291700.1">
    <property type="protein sequence ID" value="RSKR_0000291700.1"/>
    <property type="gene ID" value="RSKR_0000291700"/>
</dbReference>